<evidence type="ECO:0000256" key="5">
    <source>
        <dbReference type="ARBA" id="ARBA00023128"/>
    </source>
</evidence>
<evidence type="ECO:0000313" key="7">
    <source>
        <dbReference type="EMBL" id="KAF1839590.1"/>
    </source>
</evidence>
<evidence type="ECO:0000256" key="6">
    <source>
        <dbReference type="ARBA" id="ARBA00023136"/>
    </source>
</evidence>
<dbReference type="PANTHER" id="PTHR21382">
    <property type="entry name" value="NADH-UBIQUINONE OXIDOREDUCTASE SUBUNIT"/>
    <property type="match status" value="1"/>
</dbReference>
<keyword evidence="8" id="KW-1185">Reference proteome</keyword>
<evidence type="ECO:0000256" key="4">
    <source>
        <dbReference type="ARBA" id="ARBA00022989"/>
    </source>
</evidence>
<reference evidence="7" key="1">
    <citation type="submission" date="2020-01" db="EMBL/GenBank/DDBJ databases">
        <authorList>
            <consortium name="DOE Joint Genome Institute"/>
            <person name="Haridas S."/>
            <person name="Albert R."/>
            <person name="Binder M."/>
            <person name="Bloem J."/>
            <person name="Labutti K."/>
            <person name="Salamov A."/>
            <person name="Andreopoulos B."/>
            <person name="Baker S.E."/>
            <person name="Barry K."/>
            <person name="Bills G."/>
            <person name="Bluhm B.H."/>
            <person name="Cannon C."/>
            <person name="Castanera R."/>
            <person name="Culley D.E."/>
            <person name="Daum C."/>
            <person name="Ezra D."/>
            <person name="Gonzalez J.B."/>
            <person name="Henrissat B."/>
            <person name="Kuo A."/>
            <person name="Liang C."/>
            <person name="Lipzen A."/>
            <person name="Lutzoni F."/>
            <person name="Magnuson J."/>
            <person name="Mondo S."/>
            <person name="Nolan M."/>
            <person name="Ohm R."/>
            <person name="Pangilinan J."/>
            <person name="Park H.-J."/>
            <person name="Ramirez L."/>
            <person name="Alfaro M."/>
            <person name="Sun H."/>
            <person name="Tritt A."/>
            <person name="Yoshinaga Y."/>
            <person name="Zwiers L.-H."/>
            <person name="Turgeon B.G."/>
            <person name="Goodwin S.B."/>
            <person name="Spatafora J.W."/>
            <person name="Crous P.W."/>
            <person name="Grigoriev I.V."/>
        </authorList>
    </citation>
    <scope>NUCLEOTIDE SEQUENCE</scope>
    <source>
        <strain evidence="7">P77</strain>
    </source>
</reference>
<evidence type="ECO:0000256" key="1">
    <source>
        <dbReference type="ARBA" id="ARBA00004448"/>
    </source>
</evidence>
<evidence type="ECO:0000313" key="8">
    <source>
        <dbReference type="Proteomes" id="UP000800040"/>
    </source>
</evidence>
<keyword evidence="7" id="KW-0830">Ubiquinone</keyword>
<keyword evidence="4" id="KW-1133">Transmembrane helix</keyword>
<proteinExistence type="predicted"/>
<dbReference type="PANTHER" id="PTHR21382:SF1">
    <property type="entry name" value="NADH DEHYDROGENASE [UBIQUINONE] 1 ALPHA SUBCOMPLEX SUBUNIT 11"/>
    <property type="match status" value="1"/>
</dbReference>
<protein>
    <submittedName>
        <fullName evidence="7">NADH-ubiquinone oxidoreductase 213 kDa subunit</fullName>
    </submittedName>
</protein>
<organism evidence="7 8">
    <name type="scientific">Decorospora gaudefroyi</name>
    <dbReference type="NCBI Taxonomy" id="184978"/>
    <lineage>
        <taxon>Eukaryota</taxon>
        <taxon>Fungi</taxon>
        <taxon>Dikarya</taxon>
        <taxon>Ascomycota</taxon>
        <taxon>Pezizomycotina</taxon>
        <taxon>Dothideomycetes</taxon>
        <taxon>Pleosporomycetidae</taxon>
        <taxon>Pleosporales</taxon>
        <taxon>Pleosporineae</taxon>
        <taxon>Pleosporaceae</taxon>
        <taxon>Decorospora</taxon>
    </lineage>
</organism>
<dbReference type="EMBL" id="ML975244">
    <property type="protein sequence ID" value="KAF1839590.1"/>
    <property type="molecule type" value="Genomic_DNA"/>
</dbReference>
<dbReference type="GO" id="GO:0006120">
    <property type="term" value="P:mitochondrial electron transport, NADH to ubiquinone"/>
    <property type="evidence" value="ECO:0007669"/>
    <property type="project" value="InterPro"/>
</dbReference>
<dbReference type="Proteomes" id="UP000800040">
    <property type="component" value="Unassembled WGS sequence"/>
</dbReference>
<sequence length="196" mass="21094">MAEQPTFRSRDALSNTASTTLQTTAFGAIVAGVQNTLRKQNVGAMGILTRSGGIIALYAGAGAAYQFTLDATSNLRQKDDCYSEALAGFVAGCGVGIARRSLPFMLGAGACFSTVLTAYRYTGGIWGIGDIRIQVDDDGEVERREELKKLRRRPLSETIEQLGEGRGIYAPGHEERRRQRLLAKYGIDVNAAQEAA</sequence>
<name>A0A6A5KTS5_9PLEO</name>
<dbReference type="InterPro" id="IPR039205">
    <property type="entry name" value="NDUFA11"/>
</dbReference>
<dbReference type="GO" id="GO:0045271">
    <property type="term" value="C:respiratory chain complex I"/>
    <property type="evidence" value="ECO:0007669"/>
    <property type="project" value="InterPro"/>
</dbReference>
<dbReference type="OrthoDB" id="1913277at2759"/>
<comment type="subcellular location">
    <subcellularLocation>
        <location evidence="1">Mitochondrion inner membrane</location>
        <topology evidence="1">Multi-pass membrane protein</topology>
    </subcellularLocation>
</comment>
<gene>
    <name evidence="7" type="ORF">BDW02DRAFT_563648</name>
</gene>
<keyword evidence="5" id="KW-0496">Mitochondrion</keyword>
<evidence type="ECO:0000256" key="2">
    <source>
        <dbReference type="ARBA" id="ARBA00022692"/>
    </source>
</evidence>
<keyword evidence="3" id="KW-0999">Mitochondrion inner membrane</keyword>
<accession>A0A6A5KTS5</accession>
<keyword evidence="2" id="KW-0812">Transmembrane</keyword>
<dbReference type="AlphaFoldDB" id="A0A6A5KTS5"/>
<evidence type="ECO:0000256" key="3">
    <source>
        <dbReference type="ARBA" id="ARBA00022792"/>
    </source>
</evidence>
<keyword evidence="6" id="KW-0472">Membrane</keyword>
<dbReference type="GO" id="GO:0005743">
    <property type="term" value="C:mitochondrial inner membrane"/>
    <property type="evidence" value="ECO:0007669"/>
    <property type="project" value="UniProtKB-SubCell"/>
</dbReference>